<proteinExistence type="predicted"/>
<dbReference type="SUPFAM" id="SSF140453">
    <property type="entry name" value="EsxAB dimer-like"/>
    <property type="match status" value="1"/>
</dbReference>
<evidence type="ECO:0000313" key="2">
    <source>
        <dbReference type="Proteomes" id="UP001501116"/>
    </source>
</evidence>
<dbReference type="InterPro" id="IPR036689">
    <property type="entry name" value="ESAT-6-like_sf"/>
</dbReference>
<dbReference type="EMBL" id="BAAANN010000034">
    <property type="protein sequence ID" value="GAA1981506.1"/>
    <property type="molecule type" value="Genomic_DNA"/>
</dbReference>
<accession>A0ABP5DJT9</accession>
<dbReference type="RefSeq" id="WP_344428531.1">
    <property type="nucleotide sequence ID" value="NZ_BAAANN010000034.1"/>
</dbReference>
<organism evidence="1 2">
    <name type="scientific">Amycolatopsis minnesotensis</name>
    <dbReference type="NCBI Taxonomy" id="337894"/>
    <lineage>
        <taxon>Bacteria</taxon>
        <taxon>Bacillati</taxon>
        <taxon>Actinomycetota</taxon>
        <taxon>Actinomycetes</taxon>
        <taxon>Pseudonocardiales</taxon>
        <taxon>Pseudonocardiaceae</taxon>
        <taxon>Amycolatopsis</taxon>
    </lineage>
</organism>
<sequence length="256" mass="25830">MADGGEYRAEPEAMRAGAGNVGGIIMQGVSAAADLERLVLAPSSFAAFGTAVATANGALQRGQVTALRSLLGVLQQVNDLVRRSADDYQSADEAVAEGYGGRGGTTAPSAIWGAPHAPELLAHAMRDSAGGAGEPGSVANVLRYLGEAGLGQLGEHPLSDSRFGGVADFNDWLSGDAGNQARIGMIEVYSGAARDFRDVPGGVAVGDMVVVEPSGGADPVIGIAGKAGHLFNHGRVDAALSGPVTLSVYRPALARP</sequence>
<gene>
    <name evidence="1" type="ORF">GCM10009754_67890</name>
</gene>
<protein>
    <recommendedName>
        <fullName evidence="3">WXG100 family type VII secretion target</fullName>
    </recommendedName>
</protein>
<dbReference type="Proteomes" id="UP001501116">
    <property type="component" value="Unassembled WGS sequence"/>
</dbReference>
<comment type="caution">
    <text evidence="1">The sequence shown here is derived from an EMBL/GenBank/DDBJ whole genome shotgun (WGS) entry which is preliminary data.</text>
</comment>
<keyword evidence="2" id="KW-1185">Reference proteome</keyword>
<evidence type="ECO:0000313" key="1">
    <source>
        <dbReference type="EMBL" id="GAA1981506.1"/>
    </source>
</evidence>
<evidence type="ECO:0008006" key="3">
    <source>
        <dbReference type="Google" id="ProtNLM"/>
    </source>
</evidence>
<name>A0ABP5DJT9_9PSEU</name>
<reference evidence="2" key="1">
    <citation type="journal article" date="2019" name="Int. J. Syst. Evol. Microbiol.">
        <title>The Global Catalogue of Microorganisms (GCM) 10K type strain sequencing project: providing services to taxonomists for standard genome sequencing and annotation.</title>
        <authorList>
            <consortium name="The Broad Institute Genomics Platform"/>
            <consortium name="The Broad Institute Genome Sequencing Center for Infectious Disease"/>
            <person name="Wu L."/>
            <person name="Ma J."/>
        </authorList>
    </citation>
    <scope>NUCLEOTIDE SEQUENCE [LARGE SCALE GENOMIC DNA]</scope>
    <source>
        <strain evidence="2">JCM 14545</strain>
    </source>
</reference>